<organism evidence="2 3">
    <name type="scientific">Syntrophus aciditrophicus (strain SB)</name>
    <dbReference type="NCBI Taxonomy" id="56780"/>
    <lineage>
        <taxon>Bacteria</taxon>
        <taxon>Pseudomonadati</taxon>
        <taxon>Thermodesulfobacteriota</taxon>
        <taxon>Syntrophia</taxon>
        <taxon>Syntrophales</taxon>
        <taxon>Syntrophaceae</taxon>
        <taxon>Syntrophus</taxon>
    </lineage>
</organism>
<dbReference type="InterPro" id="IPR029039">
    <property type="entry name" value="Flavoprotein-like_sf"/>
</dbReference>
<dbReference type="InterPro" id="IPR008254">
    <property type="entry name" value="Flavodoxin/NO_synth"/>
</dbReference>
<dbReference type="InParanoid" id="Q2LRH1"/>
<dbReference type="Gene3D" id="3.40.50.360">
    <property type="match status" value="1"/>
</dbReference>
<dbReference type="GO" id="GO:0010181">
    <property type="term" value="F:FMN binding"/>
    <property type="evidence" value="ECO:0007669"/>
    <property type="project" value="InterPro"/>
</dbReference>
<proteinExistence type="predicted"/>
<dbReference type="PROSITE" id="PS50902">
    <property type="entry name" value="FLAVODOXIN_LIKE"/>
    <property type="match status" value="1"/>
</dbReference>
<dbReference type="EMBL" id="CP000252">
    <property type="protein sequence ID" value="ABC76682.1"/>
    <property type="molecule type" value="Genomic_DNA"/>
</dbReference>
<protein>
    <submittedName>
        <fullName evidence="2">Flavodoxin</fullName>
    </submittedName>
</protein>
<sequence>MKKILVIYHSQEHGNTRTLALAVAEAIRDAGGEVQIINTNEQRVSPEEFLSSDALAIGTPDYYSFPAGTIKTFFDDLYLWNKAGKPVKGKPAVLFMTHGGGGRAKQPFEGFADRFFQRIGETVSSVGPVSEEAKKRCSDLGKELLLRISAS</sequence>
<dbReference type="eggNOG" id="COG0426">
    <property type="taxonomic scope" value="Bacteria"/>
</dbReference>
<accession>Q2LRH1</accession>
<dbReference type="STRING" id="56780.SYN_03151"/>
<dbReference type="Pfam" id="PF00258">
    <property type="entry name" value="Flavodoxin_1"/>
    <property type="match status" value="1"/>
</dbReference>
<dbReference type="HOGENOM" id="CLU_1730491_0_0_7"/>
<evidence type="ECO:0000259" key="1">
    <source>
        <dbReference type="PROSITE" id="PS50902"/>
    </source>
</evidence>
<dbReference type="AlphaFoldDB" id="Q2LRH1"/>
<name>Q2LRH1_SYNAS</name>
<dbReference type="Proteomes" id="UP000001933">
    <property type="component" value="Chromosome"/>
</dbReference>
<dbReference type="SUPFAM" id="SSF52218">
    <property type="entry name" value="Flavoproteins"/>
    <property type="match status" value="1"/>
</dbReference>
<evidence type="ECO:0000313" key="2">
    <source>
        <dbReference type="EMBL" id="ABC76682.1"/>
    </source>
</evidence>
<feature type="domain" description="Flavodoxin-like" evidence="1">
    <location>
        <begin position="5"/>
        <end position="151"/>
    </location>
</feature>
<evidence type="ECO:0000313" key="3">
    <source>
        <dbReference type="Proteomes" id="UP000001933"/>
    </source>
</evidence>
<reference evidence="2 3" key="1">
    <citation type="journal article" date="2007" name="Proc. Natl. Acad. Sci. U.S.A.">
        <title>The genome of Syntrophus aciditrophicus: life at the thermodynamic limit of microbial growth.</title>
        <authorList>
            <person name="McInerney M.J."/>
            <person name="Rohlin L."/>
            <person name="Mouttaki H."/>
            <person name="Kim U."/>
            <person name="Krupp R.S."/>
            <person name="Rios-Hernandez L."/>
            <person name="Sieber J."/>
            <person name="Struchtemeyer C.G."/>
            <person name="Bhattacharyya A."/>
            <person name="Campbell J.W."/>
            <person name="Gunsalus R.P."/>
        </authorList>
    </citation>
    <scope>NUCLEOTIDE SEQUENCE [LARGE SCALE GENOMIC DNA]</scope>
    <source>
        <strain evidence="2 3">SB</strain>
    </source>
</reference>
<keyword evidence="3" id="KW-1185">Reference proteome</keyword>
<dbReference type="OrthoDB" id="9798098at2"/>
<dbReference type="RefSeq" id="WP_011416715.1">
    <property type="nucleotide sequence ID" value="NC_007759.1"/>
</dbReference>
<dbReference type="KEGG" id="sat:SYN_03151"/>
<gene>
    <name evidence="2" type="ORF">SYN_03151</name>
</gene>